<comment type="caution">
    <text evidence="2">The sequence shown here is derived from an EMBL/GenBank/DDBJ whole genome shotgun (WGS) entry which is preliminary data.</text>
</comment>
<accession>A0A558GFD7</accession>
<protein>
    <submittedName>
        <fullName evidence="2">Uncharacterized protein</fullName>
    </submittedName>
</protein>
<feature type="region of interest" description="Disordered" evidence="1">
    <location>
        <begin position="22"/>
        <end position="62"/>
    </location>
</feature>
<dbReference type="AlphaFoldDB" id="A0A558GFD7"/>
<dbReference type="Proteomes" id="UP000320212">
    <property type="component" value="Unassembled WGS sequence"/>
</dbReference>
<organism evidence="2 3">
    <name type="scientific">Haloferax volcanii</name>
    <name type="common">Halobacterium volcanii</name>
    <dbReference type="NCBI Taxonomy" id="2246"/>
    <lineage>
        <taxon>Archaea</taxon>
        <taxon>Methanobacteriati</taxon>
        <taxon>Methanobacteriota</taxon>
        <taxon>Stenosarchaea group</taxon>
        <taxon>Halobacteria</taxon>
        <taxon>Halobacteriales</taxon>
        <taxon>Haloferacaceae</taxon>
        <taxon>Haloferax</taxon>
    </lineage>
</organism>
<proteinExistence type="predicted"/>
<evidence type="ECO:0000313" key="3">
    <source>
        <dbReference type="Proteomes" id="UP000320212"/>
    </source>
</evidence>
<dbReference type="EMBL" id="VMTR01000003">
    <property type="protein sequence ID" value="TVT96481.1"/>
    <property type="molecule type" value="Genomic_DNA"/>
</dbReference>
<reference evidence="2 3" key="1">
    <citation type="submission" date="2019-07" db="EMBL/GenBank/DDBJ databases">
        <title>Draft genome sequence of Haloferax volcanii SS0101, isolated from salt farm in Samut Sakhon, Thailand.</title>
        <authorList>
            <person name="Wanthongcharoen S."/>
            <person name="Yamprayoonswat W."/>
            <person name="Ruangsuj P."/>
            <person name="Thongpramul N."/>
            <person name="Jumpathong W."/>
            <person name="Sittihan S."/>
            <person name="Kanjanavas P."/>
            <person name="Yasawong M."/>
        </authorList>
    </citation>
    <scope>NUCLEOTIDE SEQUENCE [LARGE SCALE GENOMIC DNA]</scope>
    <source>
        <strain evidence="2 3">SS0101</strain>
    </source>
</reference>
<evidence type="ECO:0000313" key="2">
    <source>
        <dbReference type="EMBL" id="TVT96481.1"/>
    </source>
</evidence>
<name>A0A558GFD7_HALVO</name>
<feature type="compositionally biased region" description="Basic and acidic residues" evidence="1">
    <location>
        <begin position="34"/>
        <end position="44"/>
    </location>
</feature>
<gene>
    <name evidence="2" type="ORF">FQA18_00955</name>
</gene>
<sequence>MLPTRTYRLWMADDDIKTVGPNNALRDGFAPKTTAREPERSFERRTRRRSGSCVVARDTDSQ</sequence>
<evidence type="ECO:0000256" key="1">
    <source>
        <dbReference type="SAM" id="MobiDB-lite"/>
    </source>
</evidence>